<dbReference type="Proteomes" id="UP000077266">
    <property type="component" value="Unassembled WGS sequence"/>
</dbReference>
<dbReference type="Pfam" id="PF01753">
    <property type="entry name" value="zf-MYND"/>
    <property type="match status" value="1"/>
</dbReference>
<evidence type="ECO:0000256" key="1">
    <source>
        <dbReference type="ARBA" id="ARBA00022723"/>
    </source>
</evidence>
<keyword evidence="7" id="KW-1185">Reference proteome</keyword>
<keyword evidence="3" id="KW-0862">Zinc</keyword>
<dbReference type="GO" id="GO:0008270">
    <property type="term" value="F:zinc ion binding"/>
    <property type="evidence" value="ECO:0007669"/>
    <property type="project" value="UniProtKB-KW"/>
</dbReference>
<evidence type="ECO:0000256" key="3">
    <source>
        <dbReference type="ARBA" id="ARBA00022833"/>
    </source>
</evidence>
<dbReference type="InParanoid" id="A0A165B860"/>
<dbReference type="InterPro" id="IPR002893">
    <property type="entry name" value="Znf_MYND"/>
</dbReference>
<accession>A0A165B860</accession>
<feature type="domain" description="MYND-type" evidence="5">
    <location>
        <begin position="291"/>
        <end position="337"/>
    </location>
</feature>
<gene>
    <name evidence="6" type="ORF">EXIGLDRAFT_733713</name>
</gene>
<dbReference type="Gene3D" id="6.10.140.2220">
    <property type="match status" value="1"/>
</dbReference>
<keyword evidence="1" id="KW-0479">Metal-binding</keyword>
<dbReference type="AlphaFoldDB" id="A0A165B860"/>
<dbReference type="PROSITE" id="PS50865">
    <property type="entry name" value="ZF_MYND_2"/>
    <property type="match status" value="1"/>
</dbReference>
<evidence type="ECO:0000313" key="6">
    <source>
        <dbReference type="EMBL" id="KZV80040.1"/>
    </source>
</evidence>
<organism evidence="6 7">
    <name type="scientific">Exidia glandulosa HHB12029</name>
    <dbReference type="NCBI Taxonomy" id="1314781"/>
    <lineage>
        <taxon>Eukaryota</taxon>
        <taxon>Fungi</taxon>
        <taxon>Dikarya</taxon>
        <taxon>Basidiomycota</taxon>
        <taxon>Agaricomycotina</taxon>
        <taxon>Agaricomycetes</taxon>
        <taxon>Auriculariales</taxon>
        <taxon>Exidiaceae</taxon>
        <taxon>Exidia</taxon>
    </lineage>
</organism>
<dbReference type="OrthoDB" id="2998255at2759"/>
<evidence type="ECO:0000313" key="7">
    <source>
        <dbReference type="Proteomes" id="UP000077266"/>
    </source>
</evidence>
<evidence type="ECO:0000259" key="5">
    <source>
        <dbReference type="PROSITE" id="PS50865"/>
    </source>
</evidence>
<reference evidence="6 7" key="1">
    <citation type="journal article" date="2016" name="Mol. Biol. Evol.">
        <title>Comparative Genomics of Early-Diverging Mushroom-Forming Fungi Provides Insights into the Origins of Lignocellulose Decay Capabilities.</title>
        <authorList>
            <person name="Nagy L.G."/>
            <person name="Riley R."/>
            <person name="Tritt A."/>
            <person name="Adam C."/>
            <person name="Daum C."/>
            <person name="Floudas D."/>
            <person name="Sun H."/>
            <person name="Yadav J.S."/>
            <person name="Pangilinan J."/>
            <person name="Larsson K.H."/>
            <person name="Matsuura K."/>
            <person name="Barry K."/>
            <person name="Labutti K."/>
            <person name="Kuo R."/>
            <person name="Ohm R.A."/>
            <person name="Bhattacharya S.S."/>
            <person name="Shirouzu T."/>
            <person name="Yoshinaga Y."/>
            <person name="Martin F.M."/>
            <person name="Grigoriev I.V."/>
            <person name="Hibbett D.S."/>
        </authorList>
    </citation>
    <scope>NUCLEOTIDE SEQUENCE [LARGE SCALE GENOMIC DNA]</scope>
    <source>
        <strain evidence="6 7">HHB12029</strain>
    </source>
</reference>
<sequence>MVFITVSRTETSREETRRAIAAALSVCSNPFGRKRQHSHATLALLSGDNLLYMVIGMFLELVDLCLSDSDRRLVHSQRFSSRGLWPCSTEDLLPFGPQQSFLSLVHWLAVRGDILVMIAFEDIFLTCRDELGPVILEDTNRRLFANAISYQMQDALTLLKKERSESRPPGAGNFSPTMRILTLNDILFDILRALSPNQQLRSSTTVLLLQGFEHQLLKGIEEALSFIEVGVERDRLTSVASALHSSLGTPIEDRLGYLRLPFFPMPSQSDSASNLAQRIICDVRMRHDCGARNCTVRERDVGRRLQRCAGCGIVQYCSKDCQRRDWKASETPHKAVCALLKRLAPLLELSEGDFRKRVREINITQDELALMWVNIRHGNVPVPKFCTWTIPEKIQNLALFLRMQDSFLGDEDAPPSLEGLRDAMLQSGIEVPPFKL</sequence>
<dbReference type="SUPFAM" id="SSF144232">
    <property type="entry name" value="HIT/MYND zinc finger-like"/>
    <property type="match status" value="1"/>
</dbReference>
<name>A0A165B860_EXIGL</name>
<protein>
    <recommendedName>
        <fullName evidence="5">MYND-type domain-containing protein</fullName>
    </recommendedName>
</protein>
<dbReference type="STRING" id="1314781.A0A165B860"/>
<evidence type="ECO:0000256" key="2">
    <source>
        <dbReference type="ARBA" id="ARBA00022771"/>
    </source>
</evidence>
<evidence type="ECO:0000256" key="4">
    <source>
        <dbReference type="PROSITE-ProRule" id="PRU00134"/>
    </source>
</evidence>
<keyword evidence="2 4" id="KW-0863">Zinc-finger</keyword>
<proteinExistence type="predicted"/>
<dbReference type="EMBL" id="KV426529">
    <property type="protein sequence ID" value="KZV80040.1"/>
    <property type="molecule type" value="Genomic_DNA"/>
</dbReference>